<evidence type="ECO:0000256" key="1">
    <source>
        <dbReference type="ARBA" id="ARBA00001962"/>
    </source>
</evidence>
<dbReference type="STRING" id="29542.A6070_02720"/>
<dbReference type="Pfam" id="PF00465">
    <property type="entry name" value="Fe-ADH"/>
    <property type="match status" value="1"/>
</dbReference>
<dbReference type="SUPFAM" id="SSF56796">
    <property type="entry name" value="Dehydroquinate synthase-like"/>
    <property type="match status" value="1"/>
</dbReference>
<dbReference type="AlphaFoldDB" id="A0A1L3GGW2"/>
<dbReference type="GO" id="GO:0004022">
    <property type="term" value="F:alcohol dehydrogenase (NAD+) activity"/>
    <property type="evidence" value="ECO:0007669"/>
    <property type="project" value="TreeGrafter"/>
</dbReference>
<dbReference type="InterPro" id="IPR001670">
    <property type="entry name" value="ADH_Fe/GldA"/>
</dbReference>
<dbReference type="PANTHER" id="PTHR11496">
    <property type="entry name" value="ALCOHOL DEHYDROGENASE"/>
    <property type="match status" value="1"/>
</dbReference>
<dbReference type="InterPro" id="IPR018211">
    <property type="entry name" value="ADH_Fe_CS"/>
</dbReference>
<dbReference type="CDD" id="cd08188">
    <property type="entry name" value="PDDH"/>
    <property type="match status" value="1"/>
</dbReference>
<dbReference type="PROSITE" id="PS00913">
    <property type="entry name" value="ADH_IRON_1"/>
    <property type="match status" value="1"/>
</dbReference>
<dbReference type="InterPro" id="IPR056798">
    <property type="entry name" value="ADH_Fe_C"/>
</dbReference>
<evidence type="ECO:0000313" key="7">
    <source>
        <dbReference type="EMBL" id="APG25095.1"/>
    </source>
</evidence>
<evidence type="ECO:0000256" key="2">
    <source>
        <dbReference type="ARBA" id="ARBA00007358"/>
    </source>
</evidence>
<keyword evidence="8" id="KW-1185">Reference proteome</keyword>
<keyword evidence="3" id="KW-0560">Oxidoreductase</keyword>
<comment type="similarity">
    <text evidence="2">Belongs to the iron-containing alcohol dehydrogenase family.</text>
</comment>
<dbReference type="FunFam" id="3.40.50.1970:FF:000003">
    <property type="entry name" value="Alcohol dehydrogenase, iron-containing"/>
    <property type="match status" value="1"/>
</dbReference>
<evidence type="ECO:0000313" key="8">
    <source>
        <dbReference type="Proteomes" id="UP000182264"/>
    </source>
</evidence>
<evidence type="ECO:0000259" key="5">
    <source>
        <dbReference type="Pfam" id="PF00465"/>
    </source>
</evidence>
<organism evidence="7 8">
    <name type="scientific">Syntrophotalea acetylenica</name>
    <name type="common">Pelobacter acetylenicus</name>
    <dbReference type="NCBI Taxonomy" id="29542"/>
    <lineage>
        <taxon>Bacteria</taxon>
        <taxon>Pseudomonadati</taxon>
        <taxon>Thermodesulfobacteriota</taxon>
        <taxon>Desulfuromonadia</taxon>
        <taxon>Desulfuromonadales</taxon>
        <taxon>Syntrophotaleaceae</taxon>
        <taxon>Syntrophotalea</taxon>
    </lineage>
</organism>
<dbReference type="GO" id="GO:0046872">
    <property type="term" value="F:metal ion binding"/>
    <property type="evidence" value="ECO:0007669"/>
    <property type="project" value="InterPro"/>
</dbReference>
<comment type="cofactor">
    <cofactor evidence="1">
        <name>Fe cation</name>
        <dbReference type="ChEBI" id="CHEBI:24875"/>
    </cofactor>
</comment>
<dbReference type="EMBL" id="CP015518">
    <property type="protein sequence ID" value="APG25095.1"/>
    <property type="molecule type" value="Genomic_DNA"/>
</dbReference>
<dbReference type="Gene3D" id="3.40.50.1970">
    <property type="match status" value="1"/>
</dbReference>
<evidence type="ECO:0000256" key="4">
    <source>
        <dbReference type="ARBA" id="ARBA00023027"/>
    </source>
</evidence>
<proteinExistence type="inferred from homology"/>
<sequence>MVGGQRRQPAKEEKMADFLCPSVNFIGRGTVAEVGPRAAMFGTKALIVCDGFLAKLEGGPVAKVKDALTSSGIKFAVYDGVEPNPKDTNVAAGLKVYKAENCDMIVTVGGGSSHDCGKGIGISATHDGDLYENYAGIELLTNELPPIISVNTTAGTASEVTRHCVITNTAKKVKFVIVSWRNLPKVSINDPELMVAKPAGLTAATGMDALTHAVECYVTKDANPATDAVAIHSVKLIGKYLRRAVANGADIEAREGMAYGSLLAGMAFNNAGLGYVHAMAHQLGGLLDMPHGIANAVLLPHVERYNLMVNPEKFADIAVALGENIDGLGKMEAAEKAIDAIVRLSKDVGIPQGLSQLGVKESDIEPMAKLAMQDGNAGTNPRVGKLEDIIQLFKNAM</sequence>
<dbReference type="KEGG" id="pace:A6070_02720"/>
<protein>
    <submittedName>
        <fullName evidence="7">1,3-propanediol dehydrogenase</fullName>
    </submittedName>
</protein>
<evidence type="ECO:0000259" key="6">
    <source>
        <dbReference type="Pfam" id="PF25137"/>
    </source>
</evidence>
<dbReference type="Gene3D" id="1.20.1090.10">
    <property type="entry name" value="Dehydroquinate synthase-like - alpha domain"/>
    <property type="match status" value="1"/>
</dbReference>
<gene>
    <name evidence="7" type="ORF">A7E75_08745</name>
</gene>
<keyword evidence="4" id="KW-0520">NAD</keyword>
<feature type="domain" description="Alcohol dehydrogenase iron-type/glycerol dehydrogenase GldA" evidence="5">
    <location>
        <begin position="22"/>
        <end position="191"/>
    </location>
</feature>
<evidence type="ECO:0000256" key="3">
    <source>
        <dbReference type="ARBA" id="ARBA00023002"/>
    </source>
</evidence>
<accession>A0A1L3GGW2</accession>
<reference evidence="7 8" key="1">
    <citation type="journal article" date="2017" name="Genome Announc.">
        <title>Complete Genome Sequences of Two Acetylene-Fermenting Pelobacter acetylenicus Strains.</title>
        <authorList>
            <person name="Sutton J.M."/>
            <person name="Baesman S.M."/>
            <person name="Fierst J.L."/>
            <person name="Poret-Peterson A.T."/>
            <person name="Oremland R.S."/>
            <person name="Dunlap D.S."/>
            <person name="Akob D.M."/>
        </authorList>
    </citation>
    <scope>NUCLEOTIDE SEQUENCE [LARGE SCALE GENOMIC DNA]</scope>
    <source>
        <strain evidence="7 8">DSM 3247</strain>
    </source>
</reference>
<name>A0A1L3GGW2_SYNAC</name>
<dbReference type="InterPro" id="IPR039697">
    <property type="entry name" value="Alcohol_dehydrogenase_Fe"/>
</dbReference>
<dbReference type="Proteomes" id="UP000182264">
    <property type="component" value="Chromosome"/>
</dbReference>
<dbReference type="PROSITE" id="PS00060">
    <property type="entry name" value="ADH_IRON_2"/>
    <property type="match status" value="1"/>
</dbReference>
<dbReference type="PANTHER" id="PTHR11496:SF102">
    <property type="entry name" value="ALCOHOL DEHYDROGENASE 4"/>
    <property type="match status" value="1"/>
</dbReference>
<feature type="domain" description="Fe-containing alcohol dehydrogenase-like C-terminal" evidence="6">
    <location>
        <begin position="202"/>
        <end position="397"/>
    </location>
</feature>
<dbReference type="FunFam" id="1.20.1090.10:FF:000001">
    <property type="entry name" value="Aldehyde-alcohol dehydrogenase"/>
    <property type="match status" value="1"/>
</dbReference>
<dbReference type="Pfam" id="PF25137">
    <property type="entry name" value="ADH_Fe_C"/>
    <property type="match status" value="1"/>
</dbReference>